<dbReference type="GO" id="GO:0009640">
    <property type="term" value="P:photomorphogenesis"/>
    <property type="evidence" value="ECO:0007669"/>
    <property type="project" value="TreeGrafter"/>
</dbReference>
<dbReference type="PANTHER" id="PTHR31832">
    <property type="entry name" value="B-BOX ZINC FINGER PROTEIN 22"/>
    <property type="match status" value="1"/>
</dbReference>
<dbReference type="CDD" id="cd19821">
    <property type="entry name" value="Bbox1_BBX-like"/>
    <property type="match status" value="2"/>
</dbReference>
<evidence type="ECO:0000256" key="9">
    <source>
        <dbReference type="PROSITE-ProRule" id="PRU00024"/>
    </source>
</evidence>
<dbReference type="Proteomes" id="UP000325081">
    <property type="component" value="Unassembled WGS sequence"/>
</dbReference>
<evidence type="ECO:0000256" key="1">
    <source>
        <dbReference type="ARBA" id="ARBA00004123"/>
    </source>
</evidence>
<dbReference type="GO" id="GO:0006355">
    <property type="term" value="P:regulation of DNA-templated transcription"/>
    <property type="evidence" value="ECO:0007669"/>
    <property type="project" value="TreeGrafter"/>
</dbReference>
<evidence type="ECO:0000313" key="11">
    <source>
        <dbReference type="EMBL" id="GER35503.1"/>
    </source>
</evidence>
<evidence type="ECO:0000256" key="2">
    <source>
        <dbReference type="ARBA" id="ARBA00022723"/>
    </source>
</evidence>
<evidence type="ECO:0000256" key="4">
    <source>
        <dbReference type="ARBA" id="ARBA00022771"/>
    </source>
</evidence>
<dbReference type="GO" id="GO:0000976">
    <property type="term" value="F:transcription cis-regulatory region binding"/>
    <property type="evidence" value="ECO:0007669"/>
    <property type="project" value="UniProtKB-ARBA"/>
</dbReference>
<feature type="domain" description="B box-type" evidence="10">
    <location>
        <begin position="1"/>
        <end position="47"/>
    </location>
</feature>
<keyword evidence="7" id="KW-0804">Transcription</keyword>
<keyword evidence="2" id="KW-0479">Metal-binding</keyword>
<dbReference type="PANTHER" id="PTHR31832:SF52">
    <property type="entry name" value="B-BOX ZINC FINGER PROTEIN 21"/>
    <property type="match status" value="1"/>
</dbReference>
<dbReference type="PROSITE" id="PS50119">
    <property type="entry name" value="ZF_BBOX"/>
    <property type="match status" value="2"/>
</dbReference>
<dbReference type="InterPro" id="IPR051979">
    <property type="entry name" value="B-box_zinc_finger"/>
</dbReference>
<evidence type="ECO:0000256" key="8">
    <source>
        <dbReference type="ARBA" id="ARBA00023242"/>
    </source>
</evidence>
<keyword evidence="12" id="KW-1185">Reference proteome</keyword>
<dbReference type="GO" id="GO:0008270">
    <property type="term" value="F:zinc ion binding"/>
    <property type="evidence" value="ECO:0007669"/>
    <property type="project" value="UniProtKB-KW"/>
</dbReference>
<dbReference type="Pfam" id="PF00643">
    <property type="entry name" value="zf-B_box"/>
    <property type="match status" value="2"/>
</dbReference>
<accession>A0A5A7PRK1</accession>
<dbReference type="AlphaFoldDB" id="A0A5A7PRK1"/>
<evidence type="ECO:0000259" key="10">
    <source>
        <dbReference type="PROSITE" id="PS50119"/>
    </source>
</evidence>
<evidence type="ECO:0000256" key="6">
    <source>
        <dbReference type="ARBA" id="ARBA00023015"/>
    </source>
</evidence>
<gene>
    <name evidence="11" type="ORF">STAS_11786</name>
</gene>
<feature type="domain" description="B box-type" evidence="10">
    <location>
        <begin position="53"/>
        <end position="100"/>
    </location>
</feature>
<evidence type="ECO:0000256" key="5">
    <source>
        <dbReference type="ARBA" id="ARBA00022833"/>
    </source>
</evidence>
<comment type="subcellular location">
    <subcellularLocation>
        <location evidence="1">Nucleus</location>
    </subcellularLocation>
</comment>
<keyword evidence="8" id="KW-0539">Nucleus</keyword>
<dbReference type="InterPro" id="IPR049808">
    <property type="entry name" value="CONSTANS-like_Bbox1"/>
</dbReference>
<dbReference type="FunFam" id="3.30.160.60:FF:000856">
    <property type="entry name" value="B-box zinc finger protein 21"/>
    <property type="match status" value="1"/>
</dbReference>
<evidence type="ECO:0000256" key="3">
    <source>
        <dbReference type="ARBA" id="ARBA00022737"/>
    </source>
</evidence>
<sequence>MKIQCDVCERDEASVFCVADEAALCPACDHLVHHANKLAGKHQRYSLHQPSSKQAPLCDVCQDRRAFLFCQQDRAVLCRECDLHIHKANEHTRKHTRFLLTGVKLSPAAALYSSSQSSSESRPPDVVPSIDSEEKMVGTTYYSKSTTAQSAGVAAPAPLNNLVPASALSEYLGEMLPGWRVEDFLDSSDQFPYGYCKSGGHDLMPLWDADLENNMSSFPTEKLGFWVPQADCPLNQMQNQSMDMAFRASNGNKEFTVDKNNKASREWSEDSSFVVPQITPSLSSSKRLRTS</sequence>
<keyword evidence="6" id="KW-0805">Transcription regulation</keyword>
<proteinExistence type="predicted"/>
<reference evidence="12" key="1">
    <citation type="journal article" date="2019" name="Curr. Biol.">
        <title>Genome Sequence of Striga asiatica Provides Insight into the Evolution of Plant Parasitism.</title>
        <authorList>
            <person name="Yoshida S."/>
            <person name="Kim S."/>
            <person name="Wafula E.K."/>
            <person name="Tanskanen J."/>
            <person name="Kim Y.M."/>
            <person name="Honaas L."/>
            <person name="Yang Z."/>
            <person name="Spallek T."/>
            <person name="Conn C.E."/>
            <person name="Ichihashi Y."/>
            <person name="Cheong K."/>
            <person name="Cui S."/>
            <person name="Der J.P."/>
            <person name="Gundlach H."/>
            <person name="Jiao Y."/>
            <person name="Hori C."/>
            <person name="Ishida J.K."/>
            <person name="Kasahara H."/>
            <person name="Kiba T."/>
            <person name="Kim M.S."/>
            <person name="Koo N."/>
            <person name="Laohavisit A."/>
            <person name="Lee Y.H."/>
            <person name="Lumba S."/>
            <person name="McCourt P."/>
            <person name="Mortimer J.C."/>
            <person name="Mutuku J.M."/>
            <person name="Nomura T."/>
            <person name="Sasaki-Sekimoto Y."/>
            <person name="Seto Y."/>
            <person name="Wang Y."/>
            <person name="Wakatake T."/>
            <person name="Sakakibara H."/>
            <person name="Demura T."/>
            <person name="Yamaguchi S."/>
            <person name="Yoneyama K."/>
            <person name="Manabe R.I."/>
            <person name="Nelson D.C."/>
            <person name="Schulman A.H."/>
            <person name="Timko M.P."/>
            <person name="dePamphilis C.W."/>
            <person name="Choi D."/>
            <person name="Shirasu K."/>
        </authorList>
    </citation>
    <scope>NUCLEOTIDE SEQUENCE [LARGE SCALE GENOMIC DNA]</scope>
    <source>
        <strain evidence="12">cv. UVA1</strain>
    </source>
</reference>
<protein>
    <submittedName>
        <fullName evidence="11">B-box zinc finger family protein</fullName>
    </submittedName>
</protein>
<keyword evidence="4 9" id="KW-0863">Zinc-finger</keyword>
<dbReference type="GO" id="GO:0005634">
    <property type="term" value="C:nucleus"/>
    <property type="evidence" value="ECO:0007669"/>
    <property type="project" value="UniProtKB-SubCell"/>
</dbReference>
<dbReference type="OrthoDB" id="153872at2759"/>
<organism evidence="11 12">
    <name type="scientific">Striga asiatica</name>
    <name type="common">Asiatic witchweed</name>
    <name type="synonym">Buchnera asiatica</name>
    <dbReference type="NCBI Taxonomy" id="4170"/>
    <lineage>
        <taxon>Eukaryota</taxon>
        <taxon>Viridiplantae</taxon>
        <taxon>Streptophyta</taxon>
        <taxon>Embryophyta</taxon>
        <taxon>Tracheophyta</taxon>
        <taxon>Spermatophyta</taxon>
        <taxon>Magnoliopsida</taxon>
        <taxon>eudicotyledons</taxon>
        <taxon>Gunneridae</taxon>
        <taxon>Pentapetalae</taxon>
        <taxon>asterids</taxon>
        <taxon>lamiids</taxon>
        <taxon>Lamiales</taxon>
        <taxon>Orobanchaceae</taxon>
        <taxon>Buchnereae</taxon>
        <taxon>Striga</taxon>
    </lineage>
</organism>
<evidence type="ECO:0000313" key="12">
    <source>
        <dbReference type="Proteomes" id="UP000325081"/>
    </source>
</evidence>
<keyword evidence="3" id="KW-0677">Repeat</keyword>
<dbReference type="EMBL" id="BKCP01004973">
    <property type="protein sequence ID" value="GER35503.1"/>
    <property type="molecule type" value="Genomic_DNA"/>
</dbReference>
<dbReference type="InterPro" id="IPR000315">
    <property type="entry name" value="Znf_B-box"/>
</dbReference>
<name>A0A5A7PRK1_STRAF</name>
<dbReference type="SMART" id="SM00336">
    <property type="entry name" value="BBOX"/>
    <property type="match status" value="2"/>
</dbReference>
<evidence type="ECO:0000256" key="7">
    <source>
        <dbReference type="ARBA" id="ARBA00023163"/>
    </source>
</evidence>
<comment type="caution">
    <text evidence="11">The sequence shown here is derived from an EMBL/GenBank/DDBJ whole genome shotgun (WGS) entry which is preliminary data.</text>
</comment>
<dbReference type="Gene3D" id="3.30.160.60">
    <property type="entry name" value="Classic Zinc Finger"/>
    <property type="match status" value="1"/>
</dbReference>
<keyword evidence="5" id="KW-0862">Zinc</keyword>